<dbReference type="Proteomes" id="UP000288216">
    <property type="component" value="Unassembled WGS sequence"/>
</dbReference>
<evidence type="ECO:0000256" key="3">
    <source>
        <dbReference type="PROSITE-ProRule" id="PRU00221"/>
    </source>
</evidence>
<evidence type="ECO:0000256" key="2">
    <source>
        <dbReference type="ARBA" id="ARBA00022737"/>
    </source>
</evidence>
<dbReference type="GO" id="GO:1990841">
    <property type="term" value="F:promoter-specific chromatin binding"/>
    <property type="evidence" value="ECO:0007669"/>
    <property type="project" value="TreeGrafter"/>
</dbReference>
<dbReference type="Pfam" id="PF00400">
    <property type="entry name" value="WD40"/>
    <property type="match status" value="2"/>
</dbReference>
<evidence type="ECO:0000256" key="1">
    <source>
        <dbReference type="ARBA" id="ARBA00022574"/>
    </source>
</evidence>
<dbReference type="AlphaFoldDB" id="A0A401QHH4"/>
<proteinExistence type="predicted"/>
<keyword evidence="5" id="KW-1185">Reference proteome</keyword>
<dbReference type="OMA" id="FAGMCHI"/>
<comment type="caution">
    <text evidence="4">The sequence shown here is derived from an EMBL/GenBank/DDBJ whole genome shotgun (WGS) entry which is preliminary data.</text>
</comment>
<keyword evidence="2" id="KW-0677">Repeat</keyword>
<dbReference type="GO" id="GO:0005634">
    <property type="term" value="C:nucleus"/>
    <property type="evidence" value="ECO:0007669"/>
    <property type="project" value="TreeGrafter"/>
</dbReference>
<dbReference type="Gene3D" id="2.130.10.10">
    <property type="entry name" value="YVTN repeat-like/Quinoprotein amine dehydrogenase"/>
    <property type="match status" value="1"/>
</dbReference>
<dbReference type="OrthoDB" id="1932312at2759"/>
<reference evidence="4 5" key="1">
    <citation type="journal article" date="2018" name="Nat. Ecol. Evol.">
        <title>Shark genomes provide insights into elasmobranch evolution and the origin of vertebrates.</title>
        <authorList>
            <person name="Hara Y"/>
            <person name="Yamaguchi K"/>
            <person name="Onimaru K"/>
            <person name="Kadota M"/>
            <person name="Koyanagi M"/>
            <person name="Keeley SD"/>
            <person name="Tatsumi K"/>
            <person name="Tanaka K"/>
            <person name="Motone F"/>
            <person name="Kageyama Y"/>
            <person name="Nozu R"/>
            <person name="Adachi N"/>
            <person name="Nishimura O"/>
            <person name="Nakagawa R"/>
            <person name="Tanegashima C"/>
            <person name="Kiyatake I"/>
            <person name="Matsumoto R"/>
            <person name="Murakumo K"/>
            <person name="Nishida K"/>
            <person name="Terakita A"/>
            <person name="Kuratani S"/>
            <person name="Sato K"/>
            <person name="Hyodo S Kuraku.S."/>
        </authorList>
    </citation>
    <scope>NUCLEOTIDE SEQUENCE [LARGE SCALE GENOMIC DNA]</scope>
</reference>
<protein>
    <submittedName>
        <fullName evidence="4">Uncharacterized protein</fullName>
    </submittedName>
</protein>
<keyword evidence="1 3" id="KW-0853">WD repeat</keyword>
<dbReference type="InterPro" id="IPR001680">
    <property type="entry name" value="WD40_rpt"/>
</dbReference>
<dbReference type="SUPFAM" id="SSF50978">
    <property type="entry name" value="WD40 repeat-like"/>
    <property type="match status" value="1"/>
</dbReference>
<name>A0A401QHH4_SCYTO</name>
<dbReference type="PROSITE" id="PS50294">
    <property type="entry name" value="WD_REPEATS_REGION"/>
    <property type="match status" value="1"/>
</dbReference>
<dbReference type="PANTHER" id="PTHR22838:SF4">
    <property type="entry name" value="WD REPEAT-CONTAINING PROTEIN 13"/>
    <property type="match status" value="1"/>
</dbReference>
<dbReference type="InterPro" id="IPR036322">
    <property type="entry name" value="WD40_repeat_dom_sf"/>
</dbReference>
<sequence length="201" mass="21426">MNRATYEDKSPGSVVPTSVAEASRAMAGDTTLSENYAFAGMCHIFDQHVDEAVPKVQFANDDKNRLACCSLDGTVSIFQLVPTPPAVLRVLRGHSRGVTDFAWSISNDVIVTTSLDATMRIWATEDGKCIREIPDPDCSEVLCCTFQPMNNNLTVVGAGGSTGTWGRGGAEGGGWRGSMWASVGLMFQVVCSNPDSEIGDP</sequence>
<dbReference type="InterPro" id="IPR051350">
    <property type="entry name" value="WD_repeat-ST_regulator"/>
</dbReference>
<accession>A0A401QHH4</accession>
<organism evidence="4 5">
    <name type="scientific">Scyliorhinus torazame</name>
    <name type="common">Cloudy catshark</name>
    <name type="synonym">Catulus torazame</name>
    <dbReference type="NCBI Taxonomy" id="75743"/>
    <lineage>
        <taxon>Eukaryota</taxon>
        <taxon>Metazoa</taxon>
        <taxon>Chordata</taxon>
        <taxon>Craniata</taxon>
        <taxon>Vertebrata</taxon>
        <taxon>Chondrichthyes</taxon>
        <taxon>Elasmobranchii</taxon>
        <taxon>Galeomorphii</taxon>
        <taxon>Galeoidea</taxon>
        <taxon>Carcharhiniformes</taxon>
        <taxon>Scyliorhinidae</taxon>
        <taxon>Scyliorhinus</taxon>
    </lineage>
</organism>
<dbReference type="SMART" id="SM00320">
    <property type="entry name" value="WD40"/>
    <property type="match status" value="3"/>
</dbReference>
<evidence type="ECO:0000313" key="4">
    <source>
        <dbReference type="EMBL" id="GCB84888.1"/>
    </source>
</evidence>
<dbReference type="InterPro" id="IPR015943">
    <property type="entry name" value="WD40/YVTN_repeat-like_dom_sf"/>
</dbReference>
<dbReference type="STRING" id="75743.A0A401QHH4"/>
<feature type="repeat" description="WD" evidence="3">
    <location>
        <begin position="91"/>
        <end position="132"/>
    </location>
</feature>
<dbReference type="EMBL" id="BFAA01100370">
    <property type="protein sequence ID" value="GCB84888.1"/>
    <property type="molecule type" value="Genomic_DNA"/>
</dbReference>
<dbReference type="PROSITE" id="PS50082">
    <property type="entry name" value="WD_REPEATS_2"/>
    <property type="match status" value="1"/>
</dbReference>
<gene>
    <name evidence="4" type="ORF">scyTo_0025504</name>
</gene>
<evidence type="ECO:0000313" key="5">
    <source>
        <dbReference type="Proteomes" id="UP000288216"/>
    </source>
</evidence>
<dbReference type="PANTHER" id="PTHR22838">
    <property type="entry name" value="WD REPEAT PROTEIN 26-RELATED"/>
    <property type="match status" value="1"/>
</dbReference>